<evidence type="ECO:0000313" key="4">
    <source>
        <dbReference type="Proteomes" id="UP000191110"/>
    </source>
</evidence>
<feature type="coiled-coil region" evidence="1">
    <location>
        <begin position="39"/>
        <end position="66"/>
    </location>
</feature>
<evidence type="ECO:0000313" key="3">
    <source>
        <dbReference type="EMBL" id="OOZ39978.1"/>
    </source>
</evidence>
<organism evidence="3 4">
    <name type="scientific">Solemya pervernicosa gill symbiont</name>
    <dbReference type="NCBI Taxonomy" id="642797"/>
    <lineage>
        <taxon>Bacteria</taxon>
        <taxon>Pseudomonadati</taxon>
        <taxon>Pseudomonadota</taxon>
        <taxon>Gammaproteobacteria</taxon>
        <taxon>sulfur-oxidizing symbionts</taxon>
    </lineage>
</organism>
<name>A0A1T2L4E9_9GAMM</name>
<feature type="signal peptide" evidence="2">
    <location>
        <begin position="1"/>
        <end position="31"/>
    </location>
</feature>
<keyword evidence="1" id="KW-0175">Coiled coil</keyword>
<dbReference type="RefSeq" id="WP_078483824.1">
    <property type="nucleotide sequence ID" value="NZ_MPRL01000036.1"/>
</dbReference>
<dbReference type="Proteomes" id="UP000191110">
    <property type="component" value="Unassembled WGS sequence"/>
</dbReference>
<keyword evidence="2" id="KW-0732">Signal</keyword>
<protein>
    <submittedName>
        <fullName evidence="3">Uncharacterized protein</fullName>
    </submittedName>
</protein>
<dbReference type="OrthoDB" id="2080452at2"/>
<feature type="chain" id="PRO_5013340936" evidence="2">
    <location>
        <begin position="32"/>
        <end position="303"/>
    </location>
</feature>
<proteinExistence type="predicted"/>
<evidence type="ECO:0000256" key="1">
    <source>
        <dbReference type="SAM" id="Coils"/>
    </source>
</evidence>
<comment type="caution">
    <text evidence="3">The sequence shown here is derived from an EMBL/GenBank/DDBJ whole genome shotgun (WGS) entry which is preliminary data.</text>
</comment>
<accession>A0A1T2L4E9</accession>
<keyword evidence="4" id="KW-1185">Reference proteome</keyword>
<reference evidence="3 4" key="1">
    <citation type="submission" date="2016-11" db="EMBL/GenBank/DDBJ databases">
        <title>Mixed transmission modes and dynamic genome evolution in an obligate animal-bacterial symbiosis.</title>
        <authorList>
            <person name="Russell S.L."/>
            <person name="Corbett-Detig R.B."/>
            <person name="Cavanaugh C.M."/>
        </authorList>
    </citation>
    <scope>NUCLEOTIDE SEQUENCE [LARGE SCALE GENOMIC DNA]</scope>
    <source>
        <strain evidence="3">Sveles-Q1</strain>
    </source>
</reference>
<dbReference type="AlphaFoldDB" id="A0A1T2L4E9"/>
<sequence length="303" mass="34181">MWRGLSNSGMKKSLIALLVSGLLAAPLTVNAEDNRYGRYASQSEGLNQLLDELNSLIEEGARQRAADRRFLRDLQELADRYHRPWREELLYDDFRDWGSERGSGWQVVSGGFDAEYGSGLRSHFTSPKKKKKRSTEDELASAIVGALFDSGKKKKKKAEQTTVDRAEIYIPVQISNAFMLEMSLSVDEGLRPFQVLLYRDEARNSGYRLIYSPSDPQRLELHYLSGDGRSVIERVELESRLDDGNAHRIVWRRSAESEMELLLDSVTVITVSDRSYKGDFAGVALINRGGDYTVGEIALYGAE</sequence>
<dbReference type="EMBL" id="MPRL01000036">
    <property type="protein sequence ID" value="OOZ39978.1"/>
    <property type="molecule type" value="Genomic_DNA"/>
</dbReference>
<gene>
    <name evidence="3" type="ORF">BOW53_09380</name>
</gene>
<evidence type="ECO:0000256" key="2">
    <source>
        <dbReference type="SAM" id="SignalP"/>
    </source>
</evidence>